<protein>
    <submittedName>
        <fullName evidence="1">DUF1353 domain-containing protein</fullName>
    </submittedName>
</protein>
<dbReference type="RefSeq" id="WP_176234495.1">
    <property type="nucleotide sequence ID" value="NZ_JAFBWU010000001.1"/>
</dbReference>
<dbReference type="EMBL" id="JAFBXF010000001">
    <property type="protein sequence ID" value="MBM2415609.1"/>
    <property type="molecule type" value="Genomic_DNA"/>
</dbReference>
<evidence type="ECO:0000313" key="3">
    <source>
        <dbReference type="Proteomes" id="UP000755667"/>
    </source>
</evidence>
<evidence type="ECO:0000313" key="4">
    <source>
        <dbReference type="Proteomes" id="UP000809440"/>
    </source>
</evidence>
<organism evidence="1 3">
    <name type="scientific">Marivita cryptomonadis</name>
    <dbReference type="NCBI Taxonomy" id="505252"/>
    <lineage>
        <taxon>Bacteria</taxon>
        <taxon>Pseudomonadati</taxon>
        <taxon>Pseudomonadota</taxon>
        <taxon>Alphaproteobacteria</taxon>
        <taxon>Rhodobacterales</taxon>
        <taxon>Roseobacteraceae</taxon>
        <taxon>Marivita</taxon>
    </lineage>
</organism>
<sequence>MRKLIWTGLLGVGVLFTAVTVVPFYLSRYAATEGGSCLTLRATPERCKFVGAPLEMAGSPVFVEKFAHAFLPTSKELTFIDSRGDVWTAPVKTLTDGASIPTIFEPIIGDRQSRDYLLAAALHDAFCGVGNEALSTFQTRAWEDVHRMFFEALIASGTPPQKAKLMFAAVYLGGPRWDDPKRGLDNVPNSDLLRELQWCAEWIDATNPTADEIKTWMQNREANLIAGTSVAPVL</sequence>
<dbReference type="Proteomes" id="UP000755667">
    <property type="component" value="Unassembled WGS sequence"/>
</dbReference>
<comment type="caution">
    <text evidence="1">The sequence shown here is derived from an EMBL/GenBank/DDBJ whole genome shotgun (WGS) entry which is preliminary data.</text>
</comment>
<dbReference type="Proteomes" id="UP000809440">
    <property type="component" value="Unassembled WGS sequence"/>
</dbReference>
<dbReference type="InterPro" id="IPR010767">
    <property type="entry name" value="Phage_CGC-2007_Cje0229"/>
</dbReference>
<evidence type="ECO:0000313" key="1">
    <source>
        <dbReference type="EMBL" id="MBM2410942.1"/>
    </source>
</evidence>
<proteinExistence type="predicted"/>
<name>A0A9Q2NS68_9RHOB</name>
<dbReference type="AlphaFoldDB" id="A0A9Q2NS68"/>
<dbReference type="Pfam" id="PF07087">
    <property type="entry name" value="DUF1353"/>
    <property type="match status" value="1"/>
</dbReference>
<accession>A0A9Q2NS68</accession>
<reference evidence="1 4" key="1">
    <citation type="submission" date="2021-01" db="EMBL/GenBank/DDBJ databases">
        <title>Diatom-associated Roseobacters Show Island Model of Population Structure.</title>
        <authorList>
            <person name="Qu L."/>
            <person name="Feng X."/>
            <person name="Chen Y."/>
            <person name="Li L."/>
            <person name="Wang X."/>
            <person name="Hu Z."/>
            <person name="Wang H."/>
            <person name="Luo H."/>
        </authorList>
    </citation>
    <scope>NUCLEOTIDE SEQUENCE</scope>
    <source>
        <strain evidence="2 4">CC28-63</strain>
        <strain evidence="1">CC28-69</strain>
    </source>
</reference>
<gene>
    <name evidence="1" type="ORF">JQX41_01390</name>
    <name evidence="2" type="ORF">JQX48_01390</name>
</gene>
<keyword evidence="4" id="KW-1185">Reference proteome</keyword>
<dbReference type="GeneID" id="62639985"/>
<evidence type="ECO:0000313" key="2">
    <source>
        <dbReference type="EMBL" id="MBM2415609.1"/>
    </source>
</evidence>
<dbReference type="EMBL" id="JAFBXE010000001">
    <property type="protein sequence ID" value="MBM2410942.1"/>
    <property type="molecule type" value="Genomic_DNA"/>
</dbReference>